<reference evidence="2" key="1">
    <citation type="submission" date="2023-10" db="EMBL/GenBank/DDBJ databases">
        <authorList>
            <person name="Chen Y."/>
            <person name="Shah S."/>
            <person name="Dougan E. K."/>
            <person name="Thang M."/>
            <person name="Chan C."/>
        </authorList>
    </citation>
    <scope>NUCLEOTIDE SEQUENCE [LARGE SCALE GENOMIC DNA]</scope>
</reference>
<dbReference type="Proteomes" id="UP001189429">
    <property type="component" value="Unassembled WGS sequence"/>
</dbReference>
<evidence type="ECO:0000313" key="3">
    <source>
        <dbReference type="Proteomes" id="UP001189429"/>
    </source>
</evidence>
<feature type="non-terminal residue" evidence="2">
    <location>
        <position position="560"/>
    </location>
</feature>
<comment type="caution">
    <text evidence="2">The sequence shown here is derived from an EMBL/GenBank/DDBJ whole genome shotgun (WGS) entry which is preliminary data.</text>
</comment>
<dbReference type="EMBL" id="CAUYUJ010016249">
    <property type="protein sequence ID" value="CAK0863323.1"/>
    <property type="molecule type" value="Genomic_DNA"/>
</dbReference>
<accession>A0ABN9UU05</accession>
<feature type="compositionally biased region" description="Basic and acidic residues" evidence="1">
    <location>
        <begin position="164"/>
        <end position="175"/>
    </location>
</feature>
<feature type="region of interest" description="Disordered" evidence="1">
    <location>
        <begin position="151"/>
        <end position="190"/>
    </location>
</feature>
<protein>
    <submittedName>
        <fullName evidence="2">Uncharacterized protein</fullName>
    </submittedName>
</protein>
<evidence type="ECO:0000313" key="2">
    <source>
        <dbReference type="EMBL" id="CAK0863323.1"/>
    </source>
</evidence>
<proteinExistence type="predicted"/>
<name>A0ABN9UU05_9DINO</name>
<sequence>MPKRQTYTVCGGCAGWVFDWKLQRSGGWCNKCEAYISGWGGKSDPGGGGQRGVGKPPWAKQIVITSPGDEVQHIIDKFQLGKGAYATANVDIGPLQALQAQLTAKAPKPAEIPKAQALRQAINNMDQKKAALAKAASQLMEAQRWLGDAQEKHKKALEDAADAEEQHEATLRAHSSETIPSQDEDSAADWKAPEVDPELFANLDDYEAEDNKRKKQYTEFTEAKKQADAIHAPHKAKKRKANTGGEPLSEEEVQQRKDRLERLRNDAKVFFSNITQWGPKAHKFINEQGNDMDIIMMSETHMAKDKMKQVKVDVAKDGWKMAGTAAVPTQRSEEQVMVEEADKASKEKTFYITDETWEETLRSFGPADTHCSAPQPMGIGDQRVPTRSGLSWALSQEPQSWDGHLIIRDGRHRDAEGAATRMHGDWVTCLEEAAIATDGIGEEEAAHYRGRAPCFDVQWAKARSTPGRTHMKFGPAEQWGILNAILIRYQALRSNDTDGRQQAKCLAEARAQGKVLRGMDQRQVFGKKHGDTAQQRFYEMLGDLPELDEAQIGNLAMQAE</sequence>
<keyword evidence="3" id="KW-1185">Reference proteome</keyword>
<evidence type="ECO:0000256" key="1">
    <source>
        <dbReference type="SAM" id="MobiDB-lite"/>
    </source>
</evidence>
<gene>
    <name evidence="2" type="ORF">PCOR1329_LOCUS51513</name>
</gene>
<organism evidence="2 3">
    <name type="scientific">Prorocentrum cordatum</name>
    <dbReference type="NCBI Taxonomy" id="2364126"/>
    <lineage>
        <taxon>Eukaryota</taxon>
        <taxon>Sar</taxon>
        <taxon>Alveolata</taxon>
        <taxon>Dinophyceae</taxon>
        <taxon>Prorocentrales</taxon>
        <taxon>Prorocentraceae</taxon>
        <taxon>Prorocentrum</taxon>
    </lineage>
</organism>
<feature type="compositionally biased region" description="Basic residues" evidence="1">
    <location>
        <begin position="232"/>
        <end position="241"/>
    </location>
</feature>
<feature type="region of interest" description="Disordered" evidence="1">
    <location>
        <begin position="225"/>
        <end position="254"/>
    </location>
</feature>